<keyword evidence="1" id="KW-0732">Signal</keyword>
<accession>A0A0D6PX16</accession>
<dbReference type="EMBL" id="BANI01000019">
    <property type="protein sequence ID" value="GAN95305.1"/>
    <property type="molecule type" value="Genomic_DNA"/>
</dbReference>
<name>A0A0D6PX16_KOMEU</name>
<sequence length="363" mass="37888">MIGRRALLALLAGGAMAAPMRRGAASELPRERLPMPAGMAGGPGLLMAGNQSAMADRWKPVLPGALAQGLGLPAPLPVRDTVGQDGVTGANLFDSQFASDGMMALAAPGSALVASLCGDPRAHFDYSRWVPLLLSTTMPVVIGRAQLHRGLGSFIRDRPVRIAVSTLTGIELPTILAMSLFGLRPIPVTGLATPQAAAAALRDNQVDTIQITDPLGTPETSALVSSLAQAGFPALFTLGTQANPLTLSDQQVMSMQSRLQQDAHSALHGLLYAAWKPLAAAAGVDLALVLPMLTQPATLARWRAATTQAIRDSAVHTMAQDTGRILLTGTDATEALRLAAGDTSTIMTLRRWLAANLPTWRLG</sequence>
<organism evidence="2 3">
    <name type="scientific">Komagataeibacter europaeus NBRC 3261</name>
    <dbReference type="NCBI Taxonomy" id="1234669"/>
    <lineage>
        <taxon>Bacteria</taxon>
        <taxon>Pseudomonadati</taxon>
        <taxon>Pseudomonadota</taxon>
        <taxon>Alphaproteobacteria</taxon>
        <taxon>Acetobacterales</taxon>
        <taxon>Acetobacteraceae</taxon>
        <taxon>Komagataeibacter</taxon>
    </lineage>
</organism>
<gene>
    <name evidence="2" type="ORF">Geu3261_0019_014</name>
</gene>
<dbReference type="Proteomes" id="UP000032675">
    <property type="component" value="Unassembled WGS sequence"/>
</dbReference>
<evidence type="ECO:0000313" key="2">
    <source>
        <dbReference type="EMBL" id="GAN95305.1"/>
    </source>
</evidence>
<feature type="signal peptide" evidence="1">
    <location>
        <begin position="1"/>
        <end position="17"/>
    </location>
</feature>
<reference evidence="2 3" key="1">
    <citation type="submission" date="2012-11" db="EMBL/GenBank/DDBJ databases">
        <title>Whole genome sequence of Gluconacetobacter europaeus NBRC3261.</title>
        <authorList>
            <person name="Azuma Y."/>
            <person name="Higashiura N."/>
            <person name="Hirakawa H."/>
            <person name="Matsushita K."/>
        </authorList>
    </citation>
    <scope>NUCLEOTIDE SEQUENCE [LARGE SCALE GENOMIC DNA]</scope>
    <source>
        <strain evidence="2 3">NBRC 3261</strain>
    </source>
</reference>
<comment type="caution">
    <text evidence="2">The sequence shown here is derived from an EMBL/GenBank/DDBJ whole genome shotgun (WGS) entry which is preliminary data.</text>
</comment>
<feature type="chain" id="PRO_5002310392" evidence="1">
    <location>
        <begin position="18"/>
        <end position="363"/>
    </location>
</feature>
<evidence type="ECO:0000313" key="3">
    <source>
        <dbReference type="Proteomes" id="UP000032675"/>
    </source>
</evidence>
<evidence type="ECO:0000256" key="1">
    <source>
        <dbReference type="SAM" id="SignalP"/>
    </source>
</evidence>
<dbReference type="AlphaFoldDB" id="A0A0D6PX16"/>
<proteinExistence type="predicted"/>
<dbReference type="RefSeq" id="WP_048849759.1">
    <property type="nucleotide sequence ID" value="NZ_BANI01000019.1"/>
</dbReference>
<protein>
    <submittedName>
        <fullName evidence="2">Uncharacterized protein</fullName>
    </submittedName>
</protein>